<reference evidence="2 3" key="1">
    <citation type="submission" date="2016-11" db="EMBL/GenBank/DDBJ databases">
        <authorList>
            <person name="Varghese N."/>
            <person name="Submissions S."/>
        </authorList>
    </citation>
    <scope>NUCLEOTIDE SEQUENCE [LARGE SCALE GENOMIC DNA]</scope>
    <source>
        <strain evidence="2 3">FD</strain>
    </source>
</reference>
<dbReference type="RefSeq" id="WP_073383062.1">
    <property type="nucleotide sequence ID" value="NZ_FRBP01000008.1"/>
</dbReference>
<dbReference type="InterPro" id="IPR010982">
    <property type="entry name" value="Lambda_DNA-bd_dom_sf"/>
</dbReference>
<dbReference type="Gene3D" id="2.10.109.10">
    <property type="entry name" value="Umud Fragment, subunit A"/>
    <property type="match status" value="1"/>
</dbReference>
<dbReference type="PANTHER" id="PTHR33516">
    <property type="entry name" value="LEXA REPRESSOR"/>
    <property type="match status" value="1"/>
</dbReference>
<dbReference type="AlphaFoldDB" id="A0AB74F1E0"/>
<evidence type="ECO:0000259" key="1">
    <source>
        <dbReference type="PROSITE" id="PS50943"/>
    </source>
</evidence>
<dbReference type="Pfam" id="PF00717">
    <property type="entry name" value="Peptidase_S24"/>
    <property type="match status" value="1"/>
</dbReference>
<dbReference type="GO" id="GO:0003677">
    <property type="term" value="F:DNA binding"/>
    <property type="evidence" value="ECO:0007669"/>
    <property type="project" value="InterPro"/>
</dbReference>
<dbReference type="SMART" id="SM00530">
    <property type="entry name" value="HTH_XRE"/>
    <property type="match status" value="1"/>
</dbReference>
<comment type="caution">
    <text evidence="2">The sequence shown here is derived from an EMBL/GenBank/DDBJ whole genome shotgun (WGS) entry which is preliminary data.</text>
</comment>
<dbReference type="PROSITE" id="PS50943">
    <property type="entry name" value="HTH_CROC1"/>
    <property type="match status" value="1"/>
</dbReference>
<dbReference type="InterPro" id="IPR039418">
    <property type="entry name" value="LexA-like"/>
</dbReference>
<evidence type="ECO:0000313" key="3">
    <source>
        <dbReference type="Proteomes" id="UP000184012"/>
    </source>
</evidence>
<dbReference type="InterPro" id="IPR050077">
    <property type="entry name" value="LexA_repressor"/>
</dbReference>
<dbReference type="InterPro" id="IPR015927">
    <property type="entry name" value="Peptidase_S24_S26A/B/C"/>
</dbReference>
<dbReference type="InterPro" id="IPR036286">
    <property type="entry name" value="LexA/Signal_pep-like_sf"/>
</dbReference>
<dbReference type="CDD" id="cd06529">
    <property type="entry name" value="S24_LexA-like"/>
    <property type="match status" value="1"/>
</dbReference>
<dbReference type="SUPFAM" id="SSF47413">
    <property type="entry name" value="lambda repressor-like DNA-binding domains"/>
    <property type="match status" value="1"/>
</dbReference>
<dbReference type="Pfam" id="PF01381">
    <property type="entry name" value="HTH_3"/>
    <property type="match status" value="1"/>
</dbReference>
<evidence type="ECO:0000313" key="2">
    <source>
        <dbReference type="EMBL" id="SHL87961.1"/>
    </source>
</evidence>
<gene>
    <name evidence="2" type="ORF">SAMN04515649_108242</name>
</gene>
<dbReference type="EMBL" id="FRBP01000008">
    <property type="protein sequence ID" value="SHL87961.1"/>
    <property type="molecule type" value="Genomic_DNA"/>
</dbReference>
<dbReference type="SUPFAM" id="SSF51306">
    <property type="entry name" value="LexA/Signal peptidase"/>
    <property type="match status" value="1"/>
</dbReference>
<dbReference type="CDD" id="cd00093">
    <property type="entry name" value="HTH_XRE"/>
    <property type="match status" value="1"/>
</dbReference>
<feature type="domain" description="HTH cro/C1-type" evidence="1">
    <location>
        <begin position="8"/>
        <end position="63"/>
    </location>
</feature>
<sequence length="209" mass="23628">MSILNDRIKEQRVKAGFTLSDVADKLNIKEATAQRYESGAIKNIKHETIVELAHLFGCSPQYLMGWDDNVTPIKFSNKKYVRIKVYGSVPAGIPTEAIEDYVDEEDIPEEWTRDGSEFIGLKVKGDSMYPKYFSNDTIIVRKQPDCESGQDAVVYVNGFDATLKTVVKNNDNTITLRPYNPEYLPKTYGPNDDPVSLLGIVIEIRRSIQ</sequence>
<dbReference type="InterPro" id="IPR001387">
    <property type="entry name" value="Cro/C1-type_HTH"/>
</dbReference>
<protein>
    <submittedName>
        <fullName evidence="2">Repressor LexA</fullName>
    </submittedName>
</protein>
<proteinExistence type="predicted"/>
<organism evidence="2 3">
    <name type="scientific">Eubacterium callanderi</name>
    <dbReference type="NCBI Taxonomy" id="53442"/>
    <lineage>
        <taxon>Bacteria</taxon>
        <taxon>Bacillati</taxon>
        <taxon>Bacillota</taxon>
        <taxon>Clostridia</taxon>
        <taxon>Eubacteriales</taxon>
        <taxon>Eubacteriaceae</taxon>
        <taxon>Eubacterium</taxon>
    </lineage>
</organism>
<dbReference type="Gene3D" id="1.10.260.40">
    <property type="entry name" value="lambda repressor-like DNA-binding domains"/>
    <property type="match status" value="1"/>
</dbReference>
<dbReference type="PANTHER" id="PTHR33516:SF2">
    <property type="entry name" value="LEXA REPRESSOR-RELATED"/>
    <property type="match status" value="1"/>
</dbReference>
<dbReference type="Proteomes" id="UP000184012">
    <property type="component" value="Unassembled WGS sequence"/>
</dbReference>
<accession>A0AB74F1E0</accession>
<name>A0AB74F1E0_9FIRM</name>